<evidence type="ECO:0000256" key="1">
    <source>
        <dbReference type="ARBA" id="ARBA00022574"/>
    </source>
</evidence>
<reference evidence="5" key="3">
    <citation type="submission" date="2020-12" db="UniProtKB">
        <authorList>
            <consortium name="EnsemblPlants"/>
        </authorList>
    </citation>
    <scope>IDENTIFICATION</scope>
</reference>
<dbReference type="STRING" id="3218.A0A2K1JVZ8"/>
<accession>A0A2K1JVZ8</accession>
<dbReference type="PROSITE" id="PS50294">
    <property type="entry name" value="WD_REPEATS_REGION"/>
    <property type="match status" value="1"/>
</dbReference>
<feature type="repeat" description="WD" evidence="3">
    <location>
        <begin position="96"/>
        <end position="137"/>
    </location>
</feature>
<dbReference type="PaxDb" id="3218-PP1S31_78V6.1"/>
<keyword evidence="1 3" id="KW-0853">WD repeat</keyword>
<dbReference type="PRINTS" id="PR00320">
    <property type="entry name" value="GPROTEINBRPT"/>
</dbReference>
<dbReference type="FunFam" id="2.130.10.10:FF:001944">
    <property type="entry name" value="Predicted protein"/>
    <property type="match status" value="1"/>
</dbReference>
<dbReference type="Gramene" id="Pp3c11_23580V3.2">
    <property type="protein sequence ID" value="Pp3c11_23580V3.2"/>
    <property type="gene ID" value="Pp3c11_23580"/>
</dbReference>
<dbReference type="InterPro" id="IPR036322">
    <property type="entry name" value="WD40_repeat_dom_sf"/>
</dbReference>
<dbReference type="PROSITE" id="PS50082">
    <property type="entry name" value="WD_REPEATS_2"/>
    <property type="match status" value="2"/>
</dbReference>
<reference evidence="4 6" key="1">
    <citation type="journal article" date="2008" name="Science">
        <title>The Physcomitrella genome reveals evolutionary insights into the conquest of land by plants.</title>
        <authorList>
            <person name="Rensing S."/>
            <person name="Lang D."/>
            <person name="Zimmer A."/>
            <person name="Terry A."/>
            <person name="Salamov A."/>
            <person name="Shapiro H."/>
            <person name="Nishiyama T."/>
            <person name="Perroud P.-F."/>
            <person name="Lindquist E."/>
            <person name="Kamisugi Y."/>
            <person name="Tanahashi T."/>
            <person name="Sakakibara K."/>
            <person name="Fujita T."/>
            <person name="Oishi K."/>
            <person name="Shin-I T."/>
            <person name="Kuroki Y."/>
            <person name="Toyoda A."/>
            <person name="Suzuki Y."/>
            <person name="Hashimoto A."/>
            <person name="Yamaguchi K."/>
            <person name="Sugano A."/>
            <person name="Kohara Y."/>
            <person name="Fujiyama A."/>
            <person name="Anterola A."/>
            <person name="Aoki S."/>
            <person name="Ashton N."/>
            <person name="Barbazuk W.B."/>
            <person name="Barker E."/>
            <person name="Bennetzen J."/>
            <person name="Bezanilla M."/>
            <person name="Blankenship R."/>
            <person name="Cho S.H."/>
            <person name="Dutcher S."/>
            <person name="Estelle M."/>
            <person name="Fawcett J.A."/>
            <person name="Gundlach H."/>
            <person name="Hanada K."/>
            <person name="Heyl A."/>
            <person name="Hicks K.A."/>
            <person name="Hugh J."/>
            <person name="Lohr M."/>
            <person name="Mayer K."/>
            <person name="Melkozernov A."/>
            <person name="Murata T."/>
            <person name="Nelson D."/>
            <person name="Pils B."/>
            <person name="Prigge M."/>
            <person name="Reiss B."/>
            <person name="Renner T."/>
            <person name="Rombauts S."/>
            <person name="Rushton P."/>
            <person name="Sanderfoot A."/>
            <person name="Schween G."/>
            <person name="Shiu S.-H."/>
            <person name="Stueber K."/>
            <person name="Theodoulou F.L."/>
            <person name="Tu H."/>
            <person name="Van de Peer Y."/>
            <person name="Verrier P.J."/>
            <person name="Waters E."/>
            <person name="Wood A."/>
            <person name="Yang L."/>
            <person name="Cove D."/>
            <person name="Cuming A."/>
            <person name="Hasebe M."/>
            <person name="Lucas S."/>
            <person name="Mishler D.B."/>
            <person name="Reski R."/>
            <person name="Grigoriev I."/>
            <person name="Quatrano R.S."/>
            <person name="Boore J.L."/>
        </authorList>
    </citation>
    <scope>NUCLEOTIDE SEQUENCE [LARGE SCALE GENOMIC DNA]</scope>
    <source>
        <strain evidence="5 6">cv. Gransden 2004</strain>
    </source>
</reference>
<keyword evidence="6" id="KW-1185">Reference proteome</keyword>
<dbReference type="GO" id="GO:0005654">
    <property type="term" value="C:nucleoplasm"/>
    <property type="evidence" value="ECO:0000318"/>
    <property type="project" value="GO_Central"/>
</dbReference>
<feature type="repeat" description="WD" evidence="3">
    <location>
        <begin position="240"/>
        <end position="274"/>
    </location>
</feature>
<dbReference type="InterPro" id="IPR015943">
    <property type="entry name" value="WD40/YVTN_repeat-like_dom_sf"/>
</dbReference>
<dbReference type="RefSeq" id="XP_024388827.1">
    <property type="nucleotide sequence ID" value="XM_024533059.2"/>
</dbReference>
<dbReference type="AlphaFoldDB" id="A0A2K1JVZ8"/>
<reference evidence="4 6" key="2">
    <citation type="journal article" date="2018" name="Plant J.">
        <title>The Physcomitrella patens chromosome-scale assembly reveals moss genome structure and evolution.</title>
        <authorList>
            <person name="Lang D."/>
            <person name="Ullrich K.K."/>
            <person name="Murat F."/>
            <person name="Fuchs J."/>
            <person name="Jenkins J."/>
            <person name="Haas F.B."/>
            <person name="Piednoel M."/>
            <person name="Gundlach H."/>
            <person name="Van Bel M."/>
            <person name="Meyberg R."/>
            <person name="Vives C."/>
            <person name="Morata J."/>
            <person name="Symeonidi A."/>
            <person name="Hiss M."/>
            <person name="Muchero W."/>
            <person name="Kamisugi Y."/>
            <person name="Saleh O."/>
            <person name="Blanc G."/>
            <person name="Decker E.L."/>
            <person name="van Gessel N."/>
            <person name="Grimwood J."/>
            <person name="Hayes R.D."/>
            <person name="Graham S.W."/>
            <person name="Gunter L.E."/>
            <person name="McDaniel S.F."/>
            <person name="Hoernstein S.N.W."/>
            <person name="Larsson A."/>
            <person name="Li F.W."/>
            <person name="Perroud P.F."/>
            <person name="Phillips J."/>
            <person name="Ranjan P."/>
            <person name="Rokshar D.S."/>
            <person name="Rothfels C.J."/>
            <person name="Schneider L."/>
            <person name="Shu S."/>
            <person name="Stevenson D.W."/>
            <person name="Thummler F."/>
            <person name="Tillich M."/>
            <person name="Villarreal Aguilar J.C."/>
            <person name="Widiez T."/>
            <person name="Wong G.K."/>
            <person name="Wymore A."/>
            <person name="Zhang Y."/>
            <person name="Zimmer A.D."/>
            <person name="Quatrano R.S."/>
            <person name="Mayer K.F.X."/>
            <person name="Goodstein D."/>
            <person name="Casacuberta J.M."/>
            <person name="Vandepoele K."/>
            <person name="Reski R."/>
            <person name="Cuming A.C."/>
            <person name="Tuskan G.A."/>
            <person name="Maumus F."/>
            <person name="Salse J."/>
            <person name="Schmutz J."/>
            <person name="Rensing S.A."/>
        </authorList>
    </citation>
    <scope>NUCLEOTIDE SEQUENCE [LARGE SCALE GENOMIC DNA]</scope>
    <source>
        <strain evidence="5 6">cv. Gransden 2004</strain>
    </source>
</reference>
<evidence type="ECO:0000313" key="4">
    <source>
        <dbReference type="EMBL" id="PNR45700.1"/>
    </source>
</evidence>
<sequence>MGSRGDGSLLGRELWPPPSDAITKLRFSSFSDRLLVSSWDSKLRLYDVSACVVRAEFSSKGPVLDCCFHNDSSGYSAGADHILCRYDFNTGAETSLGSHDSAITCLDYSNVSGQVISGSWDKTLRCWDARSRTLVGTHVQPARVTSMSLLGNNLVVSTIGRHILVYDIRKMSEAEQSSETPLRFQARSVCCNSDGTGFAIGSIDGRVIIDWFDPSHAQAKKYLFKCHPKPAAGPKIFHPVNALAFHPLYGSLATGSGDRHVNVWDVHIRKRLFQYSKCPSSITSLAFNSDGHLLAVASSCTFEEGEESNSPIKIYVRSVNDAEVKPIRRTKQ</sequence>
<keyword evidence="2" id="KW-0677">Repeat</keyword>
<dbReference type="OrthoDB" id="10262475at2759"/>
<evidence type="ECO:0000256" key="2">
    <source>
        <dbReference type="ARBA" id="ARBA00022737"/>
    </source>
</evidence>
<dbReference type="Gramene" id="Pp3c11_23580V3.1">
    <property type="protein sequence ID" value="Pp3c11_23580V3.1"/>
    <property type="gene ID" value="Pp3c11_23580"/>
</dbReference>
<dbReference type="KEGG" id="ppp:112288646"/>
<evidence type="ECO:0000256" key="3">
    <source>
        <dbReference type="PROSITE-ProRule" id="PRU00221"/>
    </source>
</evidence>
<dbReference type="InterPro" id="IPR020472">
    <property type="entry name" value="WD40_PAC1"/>
</dbReference>
<dbReference type="InterPro" id="IPR019775">
    <property type="entry name" value="WD40_repeat_CS"/>
</dbReference>
<dbReference type="GO" id="GO:0007094">
    <property type="term" value="P:mitotic spindle assembly checkpoint signaling"/>
    <property type="evidence" value="ECO:0000318"/>
    <property type="project" value="GO_Central"/>
</dbReference>
<dbReference type="InterPro" id="IPR001680">
    <property type="entry name" value="WD40_rpt"/>
</dbReference>
<evidence type="ECO:0000313" key="6">
    <source>
        <dbReference type="Proteomes" id="UP000006727"/>
    </source>
</evidence>
<organism evidence="4">
    <name type="scientific">Physcomitrium patens</name>
    <name type="common">Spreading-leaved earth moss</name>
    <name type="synonym">Physcomitrella patens</name>
    <dbReference type="NCBI Taxonomy" id="3218"/>
    <lineage>
        <taxon>Eukaryota</taxon>
        <taxon>Viridiplantae</taxon>
        <taxon>Streptophyta</taxon>
        <taxon>Embryophyta</taxon>
        <taxon>Bryophyta</taxon>
        <taxon>Bryophytina</taxon>
        <taxon>Bryopsida</taxon>
        <taxon>Funariidae</taxon>
        <taxon>Funariales</taxon>
        <taxon>Funariaceae</taxon>
        <taxon>Physcomitrium</taxon>
    </lineage>
</organism>
<dbReference type="GO" id="GO:0009524">
    <property type="term" value="C:phragmoplast"/>
    <property type="evidence" value="ECO:0000318"/>
    <property type="project" value="GO_Central"/>
</dbReference>
<dbReference type="Gene3D" id="2.130.10.10">
    <property type="entry name" value="YVTN repeat-like/Quinoprotein amine dehydrogenase"/>
    <property type="match status" value="1"/>
</dbReference>
<dbReference type="EnsemblPlants" id="Pp3c11_23580V3.2">
    <property type="protein sequence ID" value="Pp3c11_23580V3.2"/>
    <property type="gene ID" value="Pp3c11_23580"/>
</dbReference>
<evidence type="ECO:0000313" key="5">
    <source>
        <dbReference type="EnsemblPlants" id="Pp3c11_23580V3.1"/>
    </source>
</evidence>
<dbReference type="PROSITE" id="PS00678">
    <property type="entry name" value="WD_REPEATS_1"/>
    <property type="match status" value="1"/>
</dbReference>
<dbReference type="GO" id="GO:0000776">
    <property type="term" value="C:kinetochore"/>
    <property type="evidence" value="ECO:0000318"/>
    <property type="project" value="GO_Central"/>
</dbReference>
<dbReference type="SMART" id="SM00320">
    <property type="entry name" value="WD40"/>
    <property type="match status" value="6"/>
</dbReference>
<dbReference type="Proteomes" id="UP000006727">
    <property type="component" value="Chromosome 11"/>
</dbReference>
<protein>
    <submittedName>
        <fullName evidence="4 5">Uncharacterized protein</fullName>
    </submittedName>
</protein>
<name>A0A2K1JVZ8_PHYPA</name>
<dbReference type="GeneID" id="112288646"/>
<dbReference type="SUPFAM" id="SSF50978">
    <property type="entry name" value="WD40 repeat-like"/>
    <property type="match status" value="1"/>
</dbReference>
<gene>
    <name evidence="5" type="primary">LOC112288646</name>
    <name evidence="4" type="ORF">PHYPA_015471</name>
</gene>
<dbReference type="GO" id="GO:1990298">
    <property type="term" value="C:bub1-bub3 complex"/>
    <property type="evidence" value="ECO:0000318"/>
    <property type="project" value="GO_Central"/>
</dbReference>
<dbReference type="Pfam" id="PF00400">
    <property type="entry name" value="WD40"/>
    <property type="match status" value="4"/>
</dbReference>
<dbReference type="EnsemblPlants" id="Pp3c11_23580V3.1">
    <property type="protein sequence ID" value="Pp3c11_23580V3.1"/>
    <property type="gene ID" value="Pp3c11_23580"/>
</dbReference>
<proteinExistence type="predicted"/>
<dbReference type="EMBL" id="ABEU02000011">
    <property type="protein sequence ID" value="PNR45700.1"/>
    <property type="molecule type" value="Genomic_DNA"/>
</dbReference>
<dbReference type="GO" id="GO:0043130">
    <property type="term" value="F:ubiquitin binding"/>
    <property type="evidence" value="ECO:0000318"/>
    <property type="project" value="GO_Central"/>
</dbReference>
<dbReference type="PANTHER" id="PTHR10971">
    <property type="entry name" value="MRNA EXPORT FACTOR AND BUB3"/>
    <property type="match status" value="1"/>
</dbReference>